<dbReference type="PANTHER" id="PTHR32305:SF15">
    <property type="entry name" value="PROTEIN RHSA-RELATED"/>
    <property type="match status" value="1"/>
</dbReference>
<name>A0A1H3VL42_9BACT</name>
<dbReference type="Pfam" id="PF13517">
    <property type="entry name" value="FG-GAP_3"/>
    <property type="match status" value="1"/>
</dbReference>
<dbReference type="InterPro" id="IPR022385">
    <property type="entry name" value="Rhs_assc_core"/>
</dbReference>
<dbReference type="InterPro" id="IPR022045">
    <property type="entry name" value="TcdB_toxin_mid/N"/>
</dbReference>
<dbReference type="STRING" id="551991.SAMN05192529_101249"/>
<dbReference type="SUPFAM" id="SSF69318">
    <property type="entry name" value="Integrin alpha N-terminal domain"/>
    <property type="match status" value="1"/>
</dbReference>
<sequence>MPVIAGDGKFNYVGKTYILPGDFDGDGYQDYILILGKGDIYHYKAFFCSPHKNLYNIEVSGLGIQTNTLYQYEYYASSIINCQVRPVDIDGDGKTDLMVSNNEGTHFIKINNVGTSTAYVLEATESFSSSVINGTLPIYSGDFNGDGITDFLVRSTPETGNNSSAQHTGMYGPWNIFYGSPSSLIAQTFYFKYAPALKGDGYSNTHLLMVSDLNKDGRSDIWQSLDFIDGTTGVLKSRHIAYYKTDGVNSEDGLNGFISQTDTTATSINSDVNKEPVFGDFNGDGKTDMMTIQGSSVRFIYPIPERESQMLAQVTNGLGSKTKITYDRINKEVVYTKTTGEGSNSLFPSFESALYVASKITTSNGIGGEASTSYHYSDATFNPTRGFLGFHQQNTQNEATGINSFTVVKFNPNFLRPTISFRYTLNQTNDTISKQIISDSLVAMSTDPGNRRFTYQINKIIGYDGISGAATQVVNTYDAFGNITKAVTTKGSLTNGVLTGAVEIKTVSTAYGIHNTPVAAFPNSITYSNTRSGQAAVTKLSTYSYDSKGNTLVVTHYAGTAKAVTTTYSYSNTGNETKIVQASTGLSSRTLEKFYDPQGRFLIQTKQTGSGITKNAYFTYDDGGNLLSDKNSAGLTTTYLYTGFNNLKKKTLPEGYSIDIAYSWETASGKRFSISQTRPGGGRDIKIWYDDLGRAVAKQTSGYNNKNATQEFTYDAKGQLISSTAPHYSTETAVTTNYFYDNVSRLTKVSNAKNYTSFAFAKQTGGKYKVTTTKSSGQSSYIITDATGQIVNASDNGGLLSYSYDSWGNRIKTMMGGKALITNSYDSYGRLAAITELNSGTFNYSYDAFNQLISQSDPLGHSYTINYDDFGRVSSRVGPEGTTSYSYYNNAANGYNDDHIAKVIGFYGEETDFTYDEKMRLNSKKIIVDGSNYMTTFTNDLYGNVVKEALPDGLVINKTYDHNGSLTATDLQDGSTGVAKNVFTATNINGAGAYTGYTLGNGKTSQITYDMTLGKPTRYYTAGIQDLNFVFDNNTGNLTSRKDAIYNLTETFSYDNLNRLTGNKVNNVQQQLINYDNTGGVSFGNIVQKSDAGKYVYNTTKINAVAYITDTGTNGTLPPPNISTGEQKIGYTPFLMTDSISENGIVVRYKYGFGYSRIKSVKTVNGSIQETRYYFNDFEKQIKGSTSRYIHYLHNGKQLYAIAVKEGSAPVKVYYTYTDYLGSILAVTDSTGAVIARQNFDPWGRHRNATNWSYNNIASVPDWLYRGFTGHEELPEFGVINMNGRMYDPVQGRMLAPDKLVSNILSSQAYNRFSYALNNPLIYVDPSGFLAQQTDGDYWNGGYNGGDANILPDVIIGSGSGSTTDNPTELPINLDPGNPFYGYNPPTTGPGSGGGGSGGGASGGSSRSGDPNSHKIYNSEVVKVDTYDNIKADNDIEATGKEAPIIQVSDLVDKSMTATDASLQGAQKIANTVSKTEGAITTLEDIPVLSAVGKVAAGVVAGHKIYMGATDFKNHWFDLAEGVGYVTLAIAAPEILLGYSITTTIIDFFR</sequence>
<protein>
    <submittedName>
        <fullName evidence="6">RHS repeat-associated core domain-containing protein</fullName>
    </submittedName>
</protein>
<organism evidence="6 7">
    <name type="scientific">Arachidicoccus rhizosphaerae</name>
    <dbReference type="NCBI Taxonomy" id="551991"/>
    <lineage>
        <taxon>Bacteria</taxon>
        <taxon>Pseudomonadati</taxon>
        <taxon>Bacteroidota</taxon>
        <taxon>Chitinophagia</taxon>
        <taxon>Chitinophagales</taxon>
        <taxon>Chitinophagaceae</taxon>
        <taxon>Arachidicoccus</taxon>
    </lineage>
</organism>
<dbReference type="InterPro" id="IPR056823">
    <property type="entry name" value="TEN-like_YD-shell"/>
</dbReference>
<accession>A0A1H3VL42</accession>
<evidence type="ECO:0000256" key="3">
    <source>
        <dbReference type="SAM" id="MobiDB-lite"/>
    </source>
</evidence>
<dbReference type="Pfam" id="PF12256">
    <property type="entry name" value="TcdB_toxin_midN"/>
    <property type="match status" value="1"/>
</dbReference>
<feature type="domain" description="Teneurin-like YD-shell" evidence="5">
    <location>
        <begin position="773"/>
        <end position="884"/>
    </location>
</feature>
<evidence type="ECO:0000256" key="2">
    <source>
        <dbReference type="ARBA" id="ARBA00022737"/>
    </source>
</evidence>
<dbReference type="InterPro" id="IPR006530">
    <property type="entry name" value="YD"/>
</dbReference>
<feature type="compositionally biased region" description="Gly residues" evidence="3">
    <location>
        <begin position="1390"/>
        <end position="1403"/>
    </location>
</feature>
<dbReference type="NCBIfam" id="TIGR01643">
    <property type="entry name" value="YD_repeat_2x"/>
    <property type="match status" value="1"/>
</dbReference>
<evidence type="ECO:0000259" key="5">
    <source>
        <dbReference type="Pfam" id="PF25023"/>
    </source>
</evidence>
<evidence type="ECO:0000259" key="4">
    <source>
        <dbReference type="Pfam" id="PF12256"/>
    </source>
</evidence>
<evidence type="ECO:0000313" key="7">
    <source>
        <dbReference type="Proteomes" id="UP000199041"/>
    </source>
</evidence>
<feature type="domain" description="Insecticide toxin TcdB middle/N-terminal" evidence="4">
    <location>
        <begin position="278"/>
        <end position="400"/>
    </location>
</feature>
<dbReference type="InterPro" id="IPR028994">
    <property type="entry name" value="Integrin_alpha_N"/>
</dbReference>
<keyword evidence="2" id="KW-0677">Repeat</keyword>
<evidence type="ECO:0000256" key="1">
    <source>
        <dbReference type="ARBA" id="ARBA00022729"/>
    </source>
</evidence>
<keyword evidence="1" id="KW-0732">Signal</keyword>
<feature type="region of interest" description="Disordered" evidence="3">
    <location>
        <begin position="1359"/>
        <end position="1417"/>
    </location>
</feature>
<dbReference type="PANTHER" id="PTHR32305">
    <property type="match status" value="1"/>
</dbReference>
<dbReference type="Proteomes" id="UP000199041">
    <property type="component" value="Unassembled WGS sequence"/>
</dbReference>
<gene>
    <name evidence="6" type="ORF">SAMN05192529_101249</name>
</gene>
<proteinExistence type="predicted"/>
<feature type="domain" description="Teneurin-like YD-shell" evidence="5">
    <location>
        <begin position="1210"/>
        <end position="1318"/>
    </location>
</feature>
<dbReference type="InterPro" id="IPR050708">
    <property type="entry name" value="T6SS_VgrG/RHS"/>
</dbReference>
<dbReference type="RefSeq" id="WP_091392332.1">
    <property type="nucleotide sequence ID" value="NZ_FNQY01000001.1"/>
</dbReference>
<dbReference type="NCBIfam" id="TIGR03696">
    <property type="entry name" value="Rhs_assc_core"/>
    <property type="match status" value="1"/>
</dbReference>
<dbReference type="Pfam" id="PF25023">
    <property type="entry name" value="TEN_YD-shell"/>
    <property type="match status" value="2"/>
</dbReference>
<dbReference type="Gene3D" id="2.180.10.10">
    <property type="entry name" value="RHS repeat-associated core"/>
    <property type="match status" value="2"/>
</dbReference>
<evidence type="ECO:0000313" key="6">
    <source>
        <dbReference type="EMBL" id="SDZ75506.1"/>
    </source>
</evidence>
<dbReference type="OrthoDB" id="6225685at2"/>
<keyword evidence="7" id="KW-1185">Reference proteome</keyword>
<dbReference type="EMBL" id="FNQY01000001">
    <property type="protein sequence ID" value="SDZ75506.1"/>
    <property type="molecule type" value="Genomic_DNA"/>
</dbReference>
<dbReference type="InterPro" id="IPR013517">
    <property type="entry name" value="FG-GAP"/>
</dbReference>
<reference evidence="6 7" key="1">
    <citation type="submission" date="2016-10" db="EMBL/GenBank/DDBJ databases">
        <authorList>
            <person name="de Groot N.N."/>
        </authorList>
    </citation>
    <scope>NUCLEOTIDE SEQUENCE [LARGE SCALE GENOMIC DNA]</scope>
    <source>
        <strain evidence="6 7">Vu-144</strain>
    </source>
</reference>